<dbReference type="PANTHER" id="PTHR24173">
    <property type="entry name" value="ANKYRIN REPEAT CONTAINING"/>
    <property type="match status" value="1"/>
</dbReference>
<sequence length="187" mass="20038">MCQGDVALVRKLLEDGLSVAGERYPDDWTPLLCAVEKGHVEVAKVLIEAGADVHAYDGIYEDDDGRDLNTTYTTPLHLAVSTGNAAMVKMLLEAKAVPRVRDRKDQTPIHIAAQKDDVELIRVLAEAGGQAVVNAGDQYGYTPLHHAAMNGHEEAVKALLAAGADRNATSWSNPSDADCFHDGPTPL</sequence>
<evidence type="ECO:0000256" key="1">
    <source>
        <dbReference type="ARBA" id="ARBA00022737"/>
    </source>
</evidence>
<dbReference type="Pfam" id="PF00023">
    <property type="entry name" value="Ank"/>
    <property type="match status" value="1"/>
</dbReference>
<dbReference type="SMART" id="SM00248">
    <property type="entry name" value="ANK"/>
    <property type="match status" value="4"/>
</dbReference>
<feature type="repeat" description="ANK" evidence="3">
    <location>
        <begin position="71"/>
        <end position="103"/>
    </location>
</feature>
<name>A0A835XWV9_9CHLO</name>
<proteinExistence type="predicted"/>
<feature type="repeat" description="ANK" evidence="3">
    <location>
        <begin position="104"/>
        <end position="128"/>
    </location>
</feature>
<feature type="repeat" description="ANK" evidence="3">
    <location>
        <begin position="139"/>
        <end position="171"/>
    </location>
</feature>
<dbReference type="AlphaFoldDB" id="A0A835XWV9"/>
<evidence type="ECO:0000256" key="2">
    <source>
        <dbReference type="ARBA" id="ARBA00023043"/>
    </source>
</evidence>
<dbReference type="PANTHER" id="PTHR24173:SF74">
    <property type="entry name" value="ANKYRIN REPEAT DOMAIN-CONTAINING PROTEIN 16"/>
    <property type="match status" value="1"/>
</dbReference>
<evidence type="ECO:0000313" key="5">
    <source>
        <dbReference type="EMBL" id="KAG2488330.1"/>
    </source>
</evidence>
<dbReference type="PROSITE" id="PS50088">
    <property type="entry name" value="ANK_REPEAT"/>
    <property type="match status" value="4"/>
</dbReference>
<dbReference type="OrthoDB" id="20872at2759"/>
<feature type="region of interest" description="Disordered" evidence="4">
    <location>
        <begin position="167"/>
        <end position="187"/>
    </location>
</feature>
<dbReference type="Proteomes" id="UP000612055">
    <property type="component" value="Unassembled WGS sequence"/>
</dbReference>
<dbReference type="Pfam" id="PF12796">
    <property type="entry name" value="Ank_2"/>
    <property type="match status" value="1"/>
</dbReference>
<keyword evidence="2 3" id="KW-0040">ANK repeat</keyword>
<dbReference type="EMBL" id="JAEHOE010000085">
    <property type="protein sequence ID" value="KAG2488330.1"/>
    <property type="molecule type" value="Genomic_DNA"/>
</dbReference>
<gene>
    <name evidence="5" type="ORF">HYH03_013180</name>
</gene>
<evidence type="ECO:0000313" key="6">
    <source>
        <dbReference type="Proteomes" id="UP000612055"/>
    </source>
</evidence>
<dbReference type="PRINTS" id="PR01415">
    <property type="entry name" value="ANKYRIN"/>
</dbReference>
<evidence type="ECO:0000256" key="3">
    <source>
        <dbReference type="PROSITE-ProRule" id="PRU00023"/>
    </source>
</evidence>
<dbReference type="SUPFAM" id="SSF48403">
    <property type="entry name" value="Ankyrin repeat"/>
    <property type="match status" value="1"/>
</dbReference>
<comment type="caution">
    <text evidence="5">The sequence shown here is derived from an EMBL/GenBank/DDBJ whole genome shotgun (WGS) entry which is preliminary data.</text>
</comment>
<protein>
    <submittedName>
        <fullName evidence="5">Uncharacterized protein</fullName>
    </submittedName>
</protein>
<keyword evidence="1" id="KW-0677">Repeat</keyword>
<dbReference type="Gene3D" id="1.25.40.20">
    <property type="entry name" value="Ankyrin repeat-containing domain"/>
    <property type="match status" value="2"/>
</dbReference>
<keyword evidence="6" id="KW-1185">Reference proteome</keyword>
<reference evidence="5" key="1">
    <citation type="journal article" date="2020" name="bioRxiv">
        <title>Comparative genomics of Chlamydomonas.</title>
        <authorList>
            <person name="Craig R.J."/>
            <person name="Hasan A.R."/>
            <person name="Ness R.W."/>
            <person name="Keightley P.D."/>
        </authorList>
    </citation>
    <scope>NUCLEOTIDE SEQUENCE</scope>
    <source>
        <strain evidence="5">CCAP 11/70</strain>
    </source>
</reference>
<dbReference type="InterPro" id="IPR036770">
    <property type="entry name" value="Ankyrin_rpt-contain_sf"/>
</dbReference>
<organism evidence="5 6">
    <name type="scientific">Edaphochlamys debaryana</name>
    <dbReference type="NCBI Taxonomy" id="47281"/>
    <lineage>
        <taxon>Eukaryota</taxon>
        <taxon>Viridiplantae</taxon>
        <taxon>Chlorophyta</taxon>
        <taxon>core chlorophytes</taxon>
        <taxon>Chlorophyceae</taxon>
        <taxon>CS clade</taxon>
        <taxon>Chlamydomonadales</taxon>
        <taxon>Chlamydomonadales incertae sedis</taxon>
        <taxon>Edaphochlamys</taxon>
    </lineage>
</organism>
<feature type="repeat" description="ANK" evidence="3">
    <location>
        <begin position="26"/>
        <end position="58"/>
    </location>
</feature>
<accession>A0A835XWV9</accession>
<evidence type="ECO:0000256" key="4">
    <source>
        <dbReference type="SAM" id="MobiDB-lite"/>
    </source>
</evidence>
<dbReference type="PROSITE" id="PS50297">
    <property type="entry name" value="ANK_REP_REGION"/>
    <property type="match status" value="4"/>
</dbReference>
<dbReference type="InterPro" id="IPR002110">
    <property type="entry name" value="Ankyrin_rpt"/>
</dbReference>